<dbReference type="EMBL" id="QSLJ01000001">
    <property type="protein sequence ID" value="RHF38697.1"/>
    <property type="molecule type" value="Genomic_DNA"/>
</dbReference>
<organism evidence="9 10">
    <name type="scientific">Collinsella intestinalis</name>
    <dbReference type="NCBI Taxonomy" id="147207"/>
    <lineage>
        <taxon>Bacteria</taxon>
        <taxon>Bacillati</taxon>
        <taxon>Actinomycetota</taxon>
        <taxon>Coriobacteriia</taxon>
        <taxon>Coriobacteriales</taxon>
        <taxon>Coriobacteriaceae</taxon>
        <taxon>Collinsella</taxon>
    </lineage>
</organism>
<dbReference type="GO" id="GO:0005886">
    <property type="term" value="C:plasma membrane"/>
    <property type="evidence" value="ECO:0007669"/>
    <property type="project" value="UniProtKB-SubCell"/>
</dbReference>
<evidence type="ECO:0000313" key="9">
    <source>
        <dbReference type="EMBL" id="RHF38697.1"/>
    </source>
</evidence>
<dbReference type="InterPro" id="IPR017850">
    <property type="entry name" value="Alkaline_phosphatase_core_sf"/>
</dbReference>
<feature type="transmembrane region" description="Helical" evidence="7">
    <location>
        <begin position="43"/>
        <end position="62"/>
    </location>
</feature>
<evidence type="ECO:0000256" key="6">
    <source>
        <dbReference type="ARBA" id="ARBA00023136"/>
    </source>
</evidence>
<dbReference type="AlphaFoldDB" id="A0A414NG13"/>
<dbReference type="CDD" id="cd16015">
    <property type="entry name" value="LTA_synthase"/>
    <property type="match status" value="1"/>
</dbReference>
<comment type="subcellular location">
    <subcellularLocation>
        <location evidence="1">Cell membrane</location>
        <topology evidence="1">Multi-pass membrane protein</topology>
    </subcellularLocation>
</comment>
<feature type="transmembrane region" description="Helical" evidence="7">
    <location>
        <begin position="144"/>
        <end position="162"/>
    </location>
</feature>
<dbReference type="InParanoid" id="A0A414NG13"/>
<dbReference type="PANTHER" id="PTHR47371:SF3">
    <property type="entry name" value="PHOSPHOGLYCEROL TRANSFERASE I"/>
    <property type="match status" value="1"/>
</dbReference>
<evidence type="ECO:0000259" key="8">
    <source>
        <dbReference type="Pfam" id="PF00884"/>
    </source>
</evidence>
<feature type="transmembrane region" description="Helical" evidence="7">
    <location>
        <begin position="220"/>
        <end position="238"/>
    </location>
</feature>
<accession>A0A414NG13</accession>
<evidence type="ECO:0000256" key="2">
    <source>
        <dbReference type="ARBA" id="ARBA00004936"/>
    </source>
</evidence>
<keyword evidence="5 7" id="KW-1133">Transmembrane helix</keyword>
<reference evidence="9 10" key="1">
    <citation type="submission" date="2018-08" db="EMBL/GenBank/DDBJ databases">
        <title>A genome reference for cultivated species of the human gut microbiota.</title>
        <authorList>
            <person name="Zou Y."/>
            <person name="Xue W."/>
            <person name="Luo G."/>
        </authorList>
    </citation>
    <scope>NUCLEOTIDE SEQUENCE [LARGE SCALE GENOMIC DNA]</scope>
    <source>
        <strain evidence="9 10">AM25-33</strain>
    </source>
</reference>
<dbReference type="RefSeq" id="WP_118103034.1">
    <property type="nucleotide sequence ID" value="NZ_CABJEU010000001.1"/>
</dbReference>
<gene>
    <name evidence="9" type="ORF">DW682_03125</name>
</gene>
<feature type="transmembrane region" description="Helical" evidence="7">
    <location>
        <begin position="250"/>
        <end position="270"/>
    </location>
</feature>
<protein>
    <submittedName>
        <fullName evidence="9">LTA synthase family protein</fullName>
    </submittedName>
</protein>
<feature type="transmembrane region" description="Helical" evidence="7">
    <location>
        <begin position="74"/>
        <end position="91"/>
    </location>
</feature>
<keyword evidence="3" id="KW-1003">Cell membrane</keyword>
<proteinExistence type="predicted"/>
<evidence type="ECO:0000256" key="7">
    <source>
        <dbReference type="SAM" id="Phobius"/>
    </source>
</evidence>
<evidence type="ECO:0000256" key="5">
    <source>
        <dbReference type="ARBA" id="ARBA00022989"/>
    </source>
</evidence>
<dbReference type="Gene3D" id="3.40.720.10">
    <property type="entry name" value="Alkaline Phosphatase, subunit A"/>
    <property type="match status" value="1"/>
</dbReference>
<dbReference type="InterPro" id="IPR050448">
    <property type="entry name" value="OpgB/LTA_synthase_biosynth"/>
</dbReference>
<feature type="transmembrane region" description="Helical" evidence="7">
    <location>
        <begin position="111"/>
        <end position="129"/>
    </location>
</feature>
<dbReference type="PANTHER" id="PTHR47371">
    <property type="entry name" value="LIPOTEICHOIC ACID SYNTHASE"/>
    <property type="match status" value="1"/>
</dbReference>
<comment type="pathway">
    <text evidence="2">Cell wall biogenesis; lipoteichoic acid biosynthesis.</text>
</comment>
<name>A0A414NG13_9ACTN</name>
<feature type="transmembrane region" description="Helical" evidence="7">
    <location>
        <begin position="12"/>
        <end position="31"/>
    </location>
</feature>
<evidence type="ECO:0000313" key="10">
    <source>
        <dbReference type="Proteomes" id="UP000283983"/>
    </source>
</evidence>
<keyword evidence="4 7" id="KW-0812">Transmembrane</keyword>
<dbReference type="Pfam" id="PF00884">
    <property type="entry name" value="Sulfatase"/>
    <property type="match status" value="1"/>
</dbReference>
<dbReference type="InterPro" id="IPR000917">
    <property type="entry name" value="Sulfatase_N"/>
</dbReference>
<keyword evidence="6 7" id="KW-0472">Membrane</keyword>
<dbReference type="Proteomes" id="UP000283983">
    <property type="component" value="Unassembled WGS sequence"/>
</dbReference>
<dbReference type="SUPFAM" id="SSF53649">
    <property type="entry name" value="Alkaline phosphatase-like"/>
    <property type="match status" value="1"/>
</dbReference>
<comment type="caution">
    <text evidence="9">The sequence shown here is derived from an EMBL/GenBank/DDBJ whole genome shotgun (WGS) entry which is preliminary data.</text>
</comment>
<evidence type="ECO:0000256" key="3">
    <source>
        <dbReference type="ARBA" id="ARBA00022475"/>
    </source>
</evidence>
<evidence type="ECO:0000256" key="4">
    <source>
        <dbReference type="ARBA" id="ARBA00022692"/>
    </source>
</evidence>
<evidence type="ECO:0000256" key="1">
    <source>
        <dbReference type="ARBA" id="ARBA00004651"/>
    </source>
</evidence>
<sequence>MGQVASPLLSVLPLSSAVVIVAMILYTTVRAHRHGVHVPYGDIAWSLAPAVVSLFIAIWNYLGNVEFAFGPLDFAAFSLLMPVFAFIPLICRRPINKVLSDISRHNRVVRASYSLFILVVVAAISTWYLDYAWLGNGIAIAPKYFFVSFVLMLMAIAALYYLGQRGGALASLVPVAALGFGIAQHFVLLFKGTAILPSDLLVLGTAAEVSSGYMFILSQSNMYAICACSLCLSLLSLLISHRDPVGNKSFAGVVLNCSLAFVLFLGLWGVCASMDFEKVLGSPLDRWLPVETYRKQGFLTGFIEMMQDLKIPLPDGYSDEKAENTINALVEDYDRTLGASPRRQASSEQYELLRPSVVVVMNESFSDFSLHNEIADQGYEGPRFFNSLADVLGRGAFMTSVVGGATANTEFEFLTGSSTAFLGSYKYPYQLYDFTDVESLPGQFAANGYDTTAIHPMSGENYNRSSNYQRMGFEQFLDIEEFADADTYHVGASDKSTYDKILDLLRCRAAPQFVFDVTMQNHGGYAPDTVPAEDMVDWAPNSLGDSSLAAELNTYLTCIEASDRDLRDFVEELKRIDRPVVLIFFGDHQPNIAAGVNDALHPDEGAFAHQMRTYQTHYMVWANYDVASSLSDLSVVDTSASQLAAQVLYTMGAPLSDYQKAQLVLGSQIDWVNFVGYRGADGFTYELQEESPYEEALNDLQTIQYFTFAQRVM</sequence>
<feature type="transmembrane region" description="Helical" evidence="7">
    <location>
        <begin position="169"/>
        <end position="190"/>
    </location>
</feature>
<keyword evidence="10" id="KW-1185">Reference proteome</keyword>
<feature type="domain" description="Sulfatase N-terminal" evidence="8">
    <location>
        <begin position="355"/>
        <end position="652"/>
    </location>
</feature>